<proteinExistence type="predicted"/>
<feature type="domain" description="BTB" evidence="1">
    <location>
        <begin position="28"/>
        <end position="98"/>
    </location>
</feature>
<dbReference type="AlphaFoldDB" id="A0A8J5U0X1"/>
<dbReference type="InterPro" id="IPR000210">
    <property type="entry name" value="BTB/POZ_dom"/>
</dbReference>
<dbReference type="EMBL" id="JAELUQ010000010">
    <property type="protein sequence ID" value="KAG7407571.1"/>
    <property type="molecule type" value="Genomic_DNA"/>
</dbReference>
<comment type="caution">
    <text evidence="2">The sequence shown here is derived from an EMBL/GenBank/DDBJ whole genome shotgun (WGS) entry which is preliminary data.</text>
</comment>
<evidence type="ECO:0000313" key="3">
    <source>
        <dbReference type="Proteomes" id="UP000694050"/>
    </source>
</evidence>
<accession>A0A8J5U0X1</accession>
<dbReference type="Proteomes" id="UP000694050">
    <property type="component" value="Unassembled WGS sequence"/>
</dbReference>
<evidence type="ECO:0000259" key="1">
    <source>
        <dbReference type="PROSITE" id="PS50097"/>
    </source>
</evidence>
<organism evidence="2 3">
    <name type="scientific">Fusarium oxysporum f. sp. rapae</name>
    <dbReference type="NCBI Taxonomy" id="485398"/>
    <lineage>
        <taxon>Eukaryota</taxon>
        <taxon>Fungi</taxon>
        <taxon>Dikarya</taxon>
        <taxon>Ascomycota</taxon>
        <taxon>Pezizomycotina</taxon>
        <taxon>Sordariomycetes</taxon>
        <taxon>Hypocreomycetidae</taxon>
        <taxon>Hypocreales</taxon>
        <taxon>Nectriaceae</taxon>
        <taxon>Fusarium</taxon>
        <taxon>Fusarium oxysporum species complex</taxon>
    </lineage>
</organism>
<reference evidence="2" key="1">
    <citation type="submission" date="2021-04" db="EMBL/GenBank/DDBJ databases">
        <title>First draft genome resource for Brassicaceae pathogens Fusarium oxysporum f. sp. raphani and Fusarium oxysporum f. sp. rapae.</title>
        <authorList>
            <person name="Asai S."/>
        </authorList>
    </citation>
    <scope>NUCLEOTIDE SEQUENCE</scope>
    <source>
        <strain evidence="2">Tf1208</strain>
    </source>
</reference>
<evidence type="ECO:0000313" key="2">
    <source>
        <dbReference type="EMBL" id="KAG7407571.1"/>
    </source>
</evidence>
<dbReference type="CDD" id="cd18186">
    <property type="entry name" value="BTB_POZ_ZBTB_KLHL-like"/>
    <property type="match status" value="1"/>
</dbReference>
<name>A0A8J5U0X1_FUSOX</name>
<gene>
    <name evidence="2" type="ORF">Forpe1208_v013319</name>
</gene>
<dbReference type="PROSITE" id="PS50097">
    <property type="entry name" value="BTB"/>
    <property type="match status" value="1"/>
</dbReference>
<protein>
    <recommendedName>
        <fullName evidence="1">BTB domain-containing protein</fullName>
    </recommendedName>
</protein>
<sequence>MATPANQAVAQDAETIEDLGPWTVVPGGDVMLVVGAKKVQILASASFLSHVSAMFEKMFSGGMKEVNSLVNRVDGQPTRIELPDDNPEAVYHGIQILYGSNPGSFTLPPEPSEIYLSFQTKKTWYIVSNLSAPSGWKQHRAGHSRQVRSSSRVRPACRVVLV</sequence>